<name>A0ABW8SBH8_9CLOT</name>
<dbReference type="Proteomes" id="UP001623600">
    <property type="component" value="Unassembled WGS sequence"/>
</dbReference>
<protein>
    <submittedName>
        <fullName evidence="1">Uncharacterized protein</fullName>
    </submittedName>
</protein>
<proteinExistence type="predicted"/>
<dbReference type="EMBL" id="JBJIAB010000042">
    <property type="protein sequence ID" value="MFL0167936.1"/>
    <property type="molecule type" value="Genomic_DNA"/>
</dbReference>
<evidence type="ECO:0000313" key="2">
    <source>
        <dbReference type="Proteomes" id="UP001623600"/>
    </source>
</evidence>
<sequence length="45" mass="5183">MEYKKEQATINQIIEVISEIILKASIRKFDSKDVNENAEESSNIL</sequence>
<dbReference type="RefSeq" id="WP_406762560.1">
    <property type="nucleotide sequence ID" value="NZ_JBJIAB010000042.1"/>
</dbReference>
<evidence type="ECO:0000313" key="1">
    <source>
        <dbReference type="EMBL" id="MFL0167936.1"/>
    </source>
</evidence>
<gene>
    <name evidence="1" type="ORF">ACJDTP_23030</name>
</gene>
<keyword evidence="2" id="KW-1185">Reference proteome</keyword>
<reference evidence="1 2" key="1">
    <citation type="submission" date="2024-11" db="EMBL/GenBank/DDBJ databases">
        <authorList>
            <person name="Heng Y.C."/>
            <person name="Lim A.C.H."/>
            <person name="Lee J.K.Y."/>
            <person name="Kittelmann S."/>
        </authorList>
    </citation>
    <scope>NUCLEOTIDE SEQUENCE [LARGE SCALE GENOMIC DNA]</scope>
    <source>
        <strain evidence="1 2">WILCCON 0112</strain>
    </source>
</reference>
<comment type="caution">
    <text evidence="1">The sequence shown here is derived from an EMBL/GenBank/DDBJ whole genome shotgun (WGS) entry which is preliminary data.</text>
</comment>
<organism evidence="1 2">
    <name type="scientific">Candidatus Clostridium helianthi</name>
    <dbReference type="NCBI Taxonomy" id="3381660"/>
    <lineage>
        <taxon>Bacteria</taxon>
        <taxon>Bacillati</taxon>
        <taxon>Bacillota</taxon>
        <taxon>Clostridia</taxon>
        <taxon>Eubacteriales</taxon>
        <taxon>Clostridiaceae</taxon>
        <taxon>Clostridium</taxon>
    </lineage>
</organism>
<accession>A0ABW8SBH8</accession>